<sequence length="79" mass="8901">MEVGELGGRWVPGWSRGSLAILKPKMESLEGDSPPLEPWRMELQAWRTEVGDGERLCCRVVEIKNESDWGFLPGIDAVF</sequence>
<dbReference type="Proteomes" id="UP001497516">
    <property type="component" value="Chromosome 8"/>
</dbReference>
<evidence type="ECO:0000313" key="2">
    <source>
        <dbReference type="Proteomes" id="UP001497516"/>
    </source>
</evidence>
<evidence type="ECO:0000313" key="1">
    <source>
        <dbReference type="EMBL" id="CAL1407136.1"/>
    </source>
</evidence>
<organism evidence="1 2">
    <name type="scientific">Linum trigynum</name>
    <dbReference type="NCBI Taxonomy" id="586398"/>
    <lineage>
        <taxon>Eukaryota</taxon>
        <taxon>Viridiplantae</taxon>
        <taxon>Streptophyta</taxon>
        <taxon>Embryophyta</taxon>
        <taxon>Tracheophyta</taxon>
        <taxon>Spermatophyta</taxon>
        <taxon>Magnoliopsida</taxon>
        <taxon>eudicotyledons</taxon>
        <taxon>Gunneridae</taxon>
        <taxon>Pentapetalae</taxon>
        <taxon>rosids</taxon>
        <taxon>fabids</taxon>
        <taxon>Malpighiales</taxon>
        <taxon>Linaceae</taxon>
        <taxon>Linum</taxon>
    </lineage>
</organism>
<dbReference type="AlphaFoldDB" id="A0AAV2G901"/>
<proteinExistence type="predicted"/>
<name>A0AAV2G901_9ROSI</name>
<protein>
    <submittedName>
        <fullName evidence="1">Uncharacterized protein</fullName>
    </submittedName>
</protein>
<accession>A0AAV2G901</accession>
<gene>
    <name evidence="1" type="ORF">LTRI10_LOCUS46822</name>
</gene>
<reference evidence="1 2" key="1">
    <citation type="submission" date="2024-04" db="EMBL/GenBank/DDBJ databases">
        <authorList>
            <person name="Fracassetti M."/>
        </authorList>
    </citation>
    <scope>NUCLEOTIDE SEQUENCE [LARGE SCALE GENOMIC DNA]</scope>
</reference>
<keyword evidence="2" id="KW-1185">Reference proteome</keyword>
<dbReference type="EMBL" id="OZ034821">
    <property type="protein sequence ID" value="CAL1407136.1"/>
    <property type="molecule type" value="Genomic_DNA"/>
</dbReference>